<evidence type="ECO:0000256" key="2">
    <source>
        <dbReference type="ARBA" id="ARBA00022448"/>
    </source>
</evidence>
<evidence type="ECO:0000256" key="3">
    <source>
        <dbReference type="ARBA" id="ARBA00022692"/>
    </source>
</evidence>
<organism evidence="8 9">
    <name type="scientific">Camellia sinensis</name>
    <name type="common">Tea plant</name>
    <name type="synonym">Thea sinensis</name>
    <dbReference type="NCBI Taxonomy" id="4442"/>
    <lineage>
        <taxon>Eukaryota</taxon>
        <taxon>Viridiplantae</taxon>
        <taxon>Streptophyta</taxon>
        <taxon>Embryophyta</taxon>
        <taxon>Tracheophyta</taxon>
        <taxon>Spermatophyta</taxon>
        <taxon>Magnoliopsida</taxon>
        <taxon>eudicotyledons</taxon>
        <taxon>Gunneridae</taxon>
        <taxon>Pentapetalae</taxon>
        <taxon>asterids</taxon>
        <taxon>Ericales</taxon>
        <taxon>Theaceae</taxon>
        <taxon>Camellia</taxon>
    </lineage>
</organism>
<dbReference type="PANTHER" id="PTHR48041">
    <property type="entry name" value="ABC TRANSPORTER G FAMILY MEMBER 28"/>
    <property type="match status" value="1"/>
</dbReference>
<evidence type="ECO:0000256" key="6">
    <source>
        <dbReference type="SAM" id="MobiDB-lite"/>
    </source>
</evidence>
<feature type="domain" description="ABC transporter" evidence="7">
    <location>
        <begin position="111"/>
        <end position="146"/>
    </location>
</feature>
<evidence type="ECO:0000256" key="1">
    <source>
        <dbReference type="ARBA" id="ARBA00004141"/>
    </source>
</evidence>
<evidence type="ECO:0000313" key="8">
    <source>
        <dbReference type="EMBL" id="KAF5948008.1"/>
    </source>
</evidence>
<dbReference type="Proteomes" id="UP000593564">
    <property type="component" value="Unassembled WGS sequence"/>
</dbReference>
<name>A0A7J7H8C9_CAMSI</name>
<keyword evidence="3" id="KW-0812">Transmembrane</keyword>
<evidence type="ECO:0000256" key="4">
    <source>
        <dbReference type="ARBA" id="ARBA00022989"/>
    </source>
</evidence>
<accession>A0A7J7H8C9</accession>
<dbReference type="InterPro" id="IPR050352">
    <property type="entry name" value="ABCG_transporters"/>
</dbReference>
<dbReference type="GO" id="GO:0042626">
    <property type="term" value="F:ATPase-coupled transmembrane transporter activity"/>
    <property type="evidence" value="ECO:0007669"/>
    <property type="project" value="TreeGrafter"/>
</dbReference>
<dbReference type="Gene3D" id="3.40.50.300">
    <property type="entry name" value="P-loop containing nucleotide triphosphate hydrolases"/>
    <property type="match status" value="1"/>
</dbReference>
<keyword evidence="2" id="KW-0813">Transport</keyword>
<dbReference type="GO" id="GO:0016887">
    <property type="term" value="F:ATP hydrolysis activity"/>
    <property type="evidence" value="ECO:0007669"/>
    <property type="project" value="InterPro"/>
</dbReference>
<dbReference type="GO" id="GO:0005524">
    <property type="term" value="F:ATP binding"/>
    <property type="evidence" value="ECO:0007669"/>
    <property type="project" value="InterPro"/>
</dbReference>
<protein>
    <recommendedName>
        <fullName evidence="7">ABC transporter domain-containing protein</fullName>
    </recommendedName>
</protein>
<sequence length="158" mass="16819">MSRVVAERDSVPNMELSRAATSCESPTMGPILQSDGDVPNVAGDEQPPPDHHVVSIEPRRLPFVLSFSNLTYSVKISRKMTFPSLLRRQHSFHAAEPPLSGENATGTKILLNEISGEARDGEILAVLGASGSGKSTLIDALANRIAKGSLKGTGDSER</sequence>
<comment type="caution">
    <text evidence="8">The sequence shown here is derived from an EMBL/GenBank/DDBJ whole genome shotgun (WGS) entry which is preliminary data.</text>
</comment>
<feature type="region of interest" description="Disordered" evidence="6">
    <location>
        <begin position="1"/>
        <end position="53"/>
    </location>
</feature>
<keyword evidence="9" id="KW-1185">Reference proteome</keyword>
<dbReference type="AlphaFoldDB" id="A0A7J7H8C9"/>
<gene>
    <name evidence="8" type="ORF">HYC85_013965</name>
</gene>
<feature type="compositionally biased region" description="Basic and acidic residues" evidence="6">
    <location>
        <begin position="1"/>
        <end position="10"/>
    </location>
</feature>
<dbReference type="Pfam" id="PF00005">
    <property type="entry name" value="ABC_tran"/>
    <property type="match status" value="1"/>
</dbReference>
<evidence type="ECO:0000259" key="7">
    <source>
        <dbReference type="Pfam" id="PF00005"/>
    </source>
</evidence>
<proteinExistence type="predicted"/>
<dbReference type="InterPro" id="IPR027417">
    <property type="entry name" value="P-loop_NTPase"/>
</dbReference>
<keyword evidence="4" id="KW-1133">Transmembrane helix</keyword>
<dbReference type="SUPFAM" id="SSF52540">
    <property type="entry name" value="P-loop containing nucleoside triphosphate hydrolases"/>
    <property type="match status" value="1"/>
</dbReference>
<comment type="subcellular location">
    <subcellularLocation>
        <location evidence="1">Membrane</location>
        <topology evidence="1">Multi-pass membrane protein</topology>
    </subcellularLocation>
</comment>
<evidence type="ECO:0000256" key="5">
    <source>
        <dbReference type="ARBA" id="ARBA00023136"/>
    </source>
</evidence>
<keyword evidence="5" id="KW-0472">Membrane</keyword>
<reference evidence="9" key="1">
    <citation type="journal article" date="2020" name="Nat. Commun.">
        <title>Genome assembly of wild tea tree DASZ reveals pedigree and selection history of tea varieties.</title>
        <authorList>
            <person name="Zhang W."/>
            <person name="Zhang Y."/>
            <person name="Qiu H."/>
            <person name="Guo Y."/>
            <person name="Wan H."/>
            <person name="Zhang X."/>
            <person name="Scossa F."/>
            <person name="Alseekh S."/>
            <person name="Zhang Q."/>
            <person name="Wang P."/>
            <person name="Xu L."/>
            <person name="Schmidt M.H."/>
            <person name="Jia X."/>
            <person name="Li D."/>
            <person name="Zhu A."/>
            <person name="Guo F."/>
            <person name="Chen W."/>
            <person name="Ni D."/>
            <person name="Usadel B."/>
            <person name="Fernie A.R."/>
            <person name="Wen W."/>
        </authorList>
    </citation>
    <scope>NUCLEOTIDE SEQUENCE [LARGE SCALE GENOMIC DNA]</scope>
    <source>
        <strain evidence="9">cv. G240</strain>
    </source>
</reference>
<dbReference type="EMBL" id="JACBKZ010000006">
    <property type="protein sequence ID" value="KAF5948008.1"/>
    <property type="molecule type" value="Genomic_DNA"/>
</dbReference>
<dbReference type="InterPro" id="IPR003439">
    <property type="entry name" value="ABC_transporter-like_ATP-bd"/>
</dbReference>
<dbReference type="GO" id="GO:0016020">
    <property type="term" value="C:membrane"/>
    <property type="evidence" value="ECO:0007669"/>
    <property type="project" value="UniProtKB-SubCell"/>
</dbReference>
<reference evidence="8 9" key="2">
    <citation type="submission" date="2020-07" db="EMBL/GenBank/DDBJ databases">
        <title>Genome assembly of wild tea tree DASZ reveals pedigree and selection history of tea varieties.</title>
        <authorList>
            <person name="Zhang W."/>
        </authorList>
    </citation>
    <scope>NUCLEOTIDE SEQUENCE [LARGE SCALE GENOMIC DNA]</scope>
    <source>
        <strain evidence="9">cv. G240</strain>
        <tissue evidence="8">Leaf</tissue>
    </source>
</reference>
<dbReference type="PANTHER" id="PTHR48041:SF11">
    <property type="entry name" value="ABC TRANSPORTER G FAMILY MEMBER 16"/>
    <property type="match status" value="1"/>
</dbReference>
<evidence type="ECO:0000313" key="9">
    <source>
        <dbReference type="Proteomes" id="UP000593564"/>
    </source>
</evidence>